<comment type="caution">
    <text evidence="7">The sequence shown here is derived from an EMBL/GenBank/DDBJ whole genome shotgun (WGS) entry which is preliminary data.</text>
</comment>
<evidence type="ECO:0000256" key="5">
    <source>
        <dbReference type="ARBA" id="ARBA00023236"/>
    </source>
</evidence>
<accession>D6U7W7</accession>
<dbReference type="Gene3D" id="1.10.150.20">
    <property type="entry name" value="5' to 3' exonuclease, C-terminal subdomain"/>
    <property type="match status" value="1"/>
</dbReference>
<dbReference type="Gene3D" id="3.30.70.270">
    <property type="match status" value="1"/>
</dbReference>
<dbReference type="EC" id="2.7.7.7" evidence="7"/>
<dbReference type="SUPFAM" id="SSF100879">
    <property type="entry name" value="Lesion bypass DNA polymerase (Y-family), little finger domain"/>
    <property type="match status" value="1"/>
</dbReference>
<dbReference type="SUPFAM" id="SSF56672">
    <property type="entry name" value="DNA/RNA polymerases"/>
    <property type="match status" value="1"/>
</dbReference>
<dbReference type="EMBL" id="ADVG01000005">
    <property type="protein sequence ID" value="EFH79978.1"/>
    <property type="molecule type" value="Genomic_DNA"/>
</dbReference>
<keyword evidence="3" id="KW-0741">SOS mutagenesis</keyword>
<sequence>MKPRVFALVDCNNFYVSCERLFCAELRDRPVIVLSNNDGCVVARSKEAKALGIAMGQPLFQCQKLIEKHQVAVYSSNYALYQELSDRVMAVLKRFTPAREVYSIDEAWLDLSHVPSDKLERYGQQIRQRVLQETGIPVSVGIAPTKTLSKVACELVKRHGMFSGVLNMLPWPEKECDAWLAGIHVGDVWGIGPQLSRKLKARGIHSARALKQADHIWIRHYLNVTAQRAVLELQGISCLPVQTHTKPRKGIMVSLAFGRAVEELDELEEAIATYAASAAETLRRQRSLATQVSVFLQTNPFERRTPQYAMSASASLPLASAFTPDFLDLALALLHTIYQPGYRYKRTGIYLTQIRPQYVVQSDLFGIFSPEAFARQMHLMATIDELNRYWGRNMLSFGTQIGRRDWFMQQTRRSQRFTTRWEEIFTVS</sequence>
<dbReference type="eggNOG" id="COG0389">
    <property type="taxonomic scope" value="Bacteria"/>
</dbReference>
<dbReference type="Gene3D" id="3.40.1170.60">
    <property type="match status" value="1"/>
</dbReference>
<dbReference type="Pfam" id="PF13438">
    <property type="entry name" value="DUF4113"/>
    <property type="match status" value="1"/>
</dbReference>
<dbReference type="InterPro" id="IPR036775">
    <property type="entry name" value="DNA_pol_Y-fam_lit_finger_sf"/>
</dbReference>
<dbReference type="AlphaFoldDB" id="D6U7W7"/>
<evidence type="ECO:0000256" key="3">
    <source>
        <dbReference type="ARBA" id="ARBA00023199"/>
    </source>
</evidence>
<dbReference type="RefSeq" id="WP_007922224.1">
    <property type="nucleotide sequence ID" value="NZ_ADVG01000005.1"/>
</dbReference>
<gene>
    <name evidence="7" type="ORF">Krac_0510</name>
</gene>
<dbReference type="GO" id="GO:0009432">
    <property type="term" value="P:SOS response"/>
    <property type="evidence" value="ECO:0007669"/>
    <property type="project" value="UniProtKB-KW"/>
</dbReference>
<dbReference type="Pfam" id="PF00817">
    <property type="entry name" value="IMS"/>
    <property type="match status" value="1"/>
</dbReference>
<dbReference type="Pfam" id="PF11799">
    <property type="entry name" value="IMS_C"/>
    <property type="match status" value="1"/>
</dbReference>
<evidence type="ECO:0000313" key="8">
    <source>
        <dbReference type="Proteomes" id="UP000004508"/>
    </source>
</evidence>
<comment type="similarity">
    <text evidence="1">Belongs to the DNA polymerase type-Y family.</text>
</comment>
<dbReference type="STRING" id="485913.Krac_0510"/>
<keyword evidence="4" id="KW-0234">DNA repair</keyword>
<dbReference type="InterPro" id="IPR001126">
    <property type="entry name" value="UmuC"/>
</dbReference>
<dbReference type="CDD" id="cd01700">
    <property type="entry name" value="PolY_Pol_V_umuC"/>
    <property type="match status" value="1"/>
</dbReference>
<keyword evidence="5" id="KW-0742">SOS response</keyword>
<keyword evidence="8" id="KW-1185">Reference proteome</keyword>
<dbReference type="GO" id="GO:0005829">
    <property type="term" value="C:cytosol"/>
    <property type="evidence" value="ECO:0007669"/>
    <property type="project" value="TreeGrafter"/>
</dbReference>
<dbReference type="InterPro" id="IPR050116">
    <property type="entry name" value="DNA_polymerase-Y"/>
</dbReference>
<name>D6U7W7_KTERA</name>
<reference evidence="7 8" key="1">
    <citation type="journal article" date="2011" name="Stand. Genomic Sci.">
        <title>Non-contiguous finished genome sequence and contextual data of the filamentous soil bacterium Ktedonobacter racemifer type strain (SOSP1-21).</title>
        <authorList>
            <person name="Chang Y.J."/>
            <person name="Land M."/>
            <person name="Hauser L."/>
            <person name="Chertkov O."/>
            <person name="Del Rio T.G."/>
            <person name="Nolan M."/>
            <person name="Copeland A."/>
            <person name="Tice H."/>
            <person name="Cheng J.F."/>
            <person name="Lucas S."/>
            <person name="Han C."/>
            <person name="Goodwin L."/>
            <person name="Pitluck S."/>
            <person name="Ivanova N."/>
            <person name="Ovchinikova G."/>
            <person name="Pati A."/>
            <person name="Chen A."/>
            <person name="Palaniappan K."/>
            <person name="Mavromatis K."/>
            <person name="Liolios K."/>
            <person name="Brettin T."/>
            <person name="Fiebig A."/>
            <person name="Rohde M."/>
            <person name="Abt B."/>
            <person name="Goker M."/>
            <person name="Detter J.C."/>
            <person name="Woyke T."/>
            <person name="Bristow J."/>
            <person name="Eisen J.A."/>
            <person name="Markowitz V."/>
            <person name="Hugenholtz P."/>
            <person name="Kyrpides N.C."/>
            <person name="Klenk H.P."/>
            <person name="Lapidus A."/>
        </authorList>
    </citation>
    <scope>NUCLEOTIDE SEQUENCE [LARGE SCALE GENOMIC DNA]</scope>
    <source>
        <strain evidence="8">DSM 44963</strain>
    </source>
</reference>
<keyword evidence="7" id="KW-0808">Transferase</keyword>
<dbReference type="InParanoid" id="D6U7W7"/>
<proteinExistence type="inferred from homology"/>
<evidence type="ECO:0000256" key="1">
    <source>
        <dbReference type="ARBA" id="ARBA00010945"/>
    </source>
</evidence>
<evidence type="ECO:0000256" key="2">
    <source>
        <dbReference type="ARBA" id="ARBA00022763"/>
    </source>
</evidence>
<keyword evidence="7" id="KW-0548">Nucleotidyltransferase</keyword>
<dbReference type="InterPro" id="IPR017961">
    <property type="entry name" value="DNA_pol_Y-fam_little_finger"/>
</dbReference>
<protein>
    <submittedName>
        <fullName evidence="7">DNA-directed DNA polymerase</fullName>
        <ecNumber evidence="7">2.7.7.7</ecNumber>
    </submittedName>
</protein>
<dbReference type="InterPro" id="IPR043502">
    <property type="entry name" value="DNA/RNA_pol_sf"/>
</dbReference>
<dbReference type="GO" id="GO:0042276">
    <property type="term" value="P:error-prone translesion synthesis"/>
    <property type="evidence" value="ECO:0007669"/>
    <property type="project" value="TreeGrafter"/>
</dbReference>
<organism evidence="7 8">
    <name type="scientific">Ktedonobacter racemifer DSM 44963</name>
    <dbReference type="NCBI Taxonomy" id="485913"/>
    <lineage>
        <taxon>Bacteria</taxon>
        <taxon>Bacillati</taxon>
        <taxon>Chloroflexota</taxon>
        <taxon>Ktedonobacteria</taxon>
        <taxon>Ktedonobacterales</taxon>
        <taxon>Ktedonobacteraceae</taxon>
        <taxon>Ktedonobacter</taxon>
    </lineage>
</organism>
<dbReference type="GO" id="GO:0006281">
    <property type="term" value="P:DNA repair"/>
    <property type="evidence" value="ECO:0007669"/>
    <property type="project" value="UniProtKB-KW"/>
</dbReference>
<dbReference type="Proteomes" id="UP000004508">
    <property type="component" value="Unassembled WGS sequence"/>
</dbReference>
<evidence type="ECO:0000313" key="7">
    <source>
        <dbReference type="EMBL" id="EFH79978.1"/>
    </source>
</evidence>
<dbReference type="GO" id="GO:0003887">
    <property type="term" value="F:DNA-directed DNA polymerase activity"/>
    <property type="evidence" value="ECO:0007669"/>
    <property type="project" value="UniProtKB-KW"/>
</dbReference>
<evidence type="ECO:0000256" key="4">
    <source>
        <dbReference type="ARBA" id="ARBA00023204"/>
    </source>
</evidence>
<dbReference type="GO" id="GO:0003684">
    <property type="term" value="F:damaged DNA binding"/>
    <property type="evidence" value="ECO:0007669"/>
    <property type="project" value="InterPro"/>
</dbReference>
<dbReference type="InterPro" id="IPR043128">
    <property type="entry name" value="Rev_trsase/Diguanyl_cyclase"/>
</dbReference>
<dbReference type="PANTHER" id="PTHR11076">
    <property type="entry name" value="DNA REPAIR POLYMERASE UMUC / TRANSFERASE FAMILY MEMBER"/>
    <property type="match status" value="1"/>
</dbReference>
<keyword evidence="7" id="KW-0239">DNA-directed DNA polymerase</keyword>
<dbReference type="OrthoDB" id="9808813at2"/>
<feature type="domain" description="UmuC" evidence="6">
    <location>
        <begin position="6"/>
        <end position="192"/>
    </location>
</feature>
<keyword evidence="2" id="KW-0227">DNA damage</keyword>
<dbReference type="InterPro" id="IPR025188">
    <property type="entry name" value="DUF4113"/>
</dbReference>
<evidence type="ECO:0000259" key="6">
    <source>
        <dbReference type="PROSITE" id="PS50173"/>
    </source>
</evidence>
<dbReference type="PANTHER" id="PTHR11076:SF34">
    <property type="entry name" value="PROTEIN UMUC"/>
    <property type="match status" value="1"/>
</dbReference>
<dbReference type="PROSITE" id="PS50173">
    <property type="entry name" value="UMUC"/>
    <property type="match status" value="1"/>
</dbReference>